<dbReference type="GO" id="GO:0009451">
    <property type="term" value="P:RNA modification"/>
    <property type="evidence" value="ECO:0007669"/>
    <property type="project" value="InterPro"/>
</dbReference>
<dbReference type="Pfam" id="PF20431">
    <property type="entry name" value="E_motif"/>
    <property type="match status" value="1"/>
</dbReference>
<dbReference type="NCBIfam" id="TIGR00756">
    <property type="entry name" value="PPR"/>
    <property type="match status" value="6"/>
</dbReference>
<proteinExistence type="predicted"/>
<dbReference type="AlphaFoldDB" id="A0A5K1CIN2"/>
<protein>
    <recommendedName>
        <fullName evidence="4">DYW domain-containing protein</fullName>
    </recommendedName>
</protein>
<reference evidence="3" key="1">
    <citation type="submission" date="2019-09" db="EMBL/GenBank/DDBJ databases">
        <authorList>
            <person name="Zhang L."/>
        </authorList>
    </citation>
    <scope>NUCLEOTIDE SEQUENCE</scope>
</reference>
<dbReference type="PROSITE" id="PS51375">
    <property type="entry name" value="PPR"/>
    <property type="match status" value="6"/>
</dbReference>
<dbReference type="OMA" id="PNKFMYN"/>
<dbReference type="PANTHER" id="PTHR47926">
    <property type="entry name" value="PENTATRICOPEPTIDE REPEAT-CONTAINING PROTEIN"/>
    <property type="match status" value="1"/>
</dbReference>
<feature type="repeat" description="PPR" evidence="2">
    <location>
        <begin position="107"/>
        <end position="141"/>
    </location>
</feature>
<keyword evidence="1" id="KW-0677">Repeat</keyword>
<dbReference type="Gene3D" id="1.25.40.10">
    <property type="entry name" value="Tetratricopeptide repeat domain"/>
    <property type="match status" value="4"/>
</dbReference>
<dbReference type="GO" id="GO:0003723">
    <property type="term" value="F:RNA binding"/>
    <property type="evidence" value="ECO:0007669"/>
    <property type="project" value="InterPro"/>
</dbReference>
<accession>A0A5K1CIN2</accession>
<dbReference type="Gramene" id="NC4G0011450.1">
    <property type="protein sequence ID" value="NC4G0011450.1:cds"/>
    <property type="gene ID" value="NC4G0011450"/>
</dbReference>
<evidence type="ECO:0008006" key="4">
    <source>
        <dbReference type="Google" id="ProtNLM"/>
    </source>
</evidence>
<dbReference type="FunFam" id="1.25.40.10:FF:000184">
    <property type="entry name" value="Pentatricopeptide repeat-containing protein, chloroplastic"/>
    <property type="match status" value="1"/>
</dbReference>
<feature type="repeat" description="PPR" evidence="2">
    <location>
        <begin position="310"/>
        <end position="344"/>
    </location>
</feature>
<feature type="repeat" description="PPR" evidence="2">
    <location>
        <begin position="411"/>
        <end position="441"/>
    </location>
</feature>
<feature type="repeat" description="PPR" evidence="2">
    <location>
        <begin position="279"/>
        <end position="309"/>
    </location>
</feature>
<dbReference type="EMBL" id="LR721782">
    <property type="protein sequence ID" value="VVW26177.1"/>
    <property type="molecule type" value="Genomic_DNA"/>
</dbReference>
<dbReference type="Pfam" id="PF01535">
    <property type="entry name" value="PPR"/>
    <property type="match status" value="2"/>
</dbReference>
<dbReference type="FunFam" id="1.25.40.10:FF:000348">
    <property type="entry name" value="Pentatricopeptide repeat-containing protein chloroplastic"/>
    <property type="match status" value="1"/>
</dbReference>
<name>A0A5K1CIN2_9MAGN</name>
<dbReference type="OrthoDB" id="185373at2759"/>
<dbReference type="PANTHER" id="PTHR47926:SF528">
    <property type="entry name" value="PENTATRICOPEPTIDE REPEAT-CONTAINING PROTEIN"/>
    <property type="match status" value="1"/>
</dbReference>
<feature type="repeat" description="PPR" evidence="2">
    <location>
        <begin position="209"/>
        <end position="243"/>
    </location>
</feature>
<dbReference type="InterPro" id="IPR002885">
    <property type="entry name" value="PPR_rpt"/>
</dbReference>
<gene>
    <name evidence="3" type="ORF">NYM_LOCUS16662</name>
</gene>
<dbReference type="FunFam" id="1.25.40.10:FF:000427">
    <property type="entry name" value="Pentatricopeptide repeat-containing protein chloroplastic"/>
    <property type="match status" value="1"/>
</dbReference>
<organism evidence="3">
    <name type="scientific">Nymphaea colorata</name>
    <name type="common">pocket water lily</name>
    <dbReference type="NCBI Taxonomy" id="210225"/>
    <lineage>
        <taxon>Eukaryota</taxon>
        <taxon>Viridiplantae</taxon>
        <taxon>Streptophyta</taxon>
        <taxon>Embryophyta</taxon>
        <taxon>Tracheophyta</taxon>
        <taxon>Spermatophyta</taxon>
        <taxon>Magnoliopsida</taxon>
        <taxon>Nymphaeales</taxon>
        <taxon>Nymphaeaceae</taxon>
        <taxon>Nymphaea</taxon>
    </lineage>
</organism>
<evidence type="ECO:0000313" key="3">
    <source>
        <dbReference type="EMBL" id="VVW26177.1"/>
    </source>
</evidence>
<evidence type="ECO:0000256" key="2">
    <source>
        <dbReference type="PROSITE-ProRule" id="PRU00708"/>
    </source>
</evidence>
<sequence>MKATSKFLCLAVGCHHRPALVISLASHSISEPKFTGILNFRFHSLLEGLESCRTMKEVEQIHARLVVNPFVPERKLAVGKLVALYALSDCAHLRCARLLLAQTDEQNVFMYNGLIRAYCFSRNPEESLLLYRQLLRRGLLPNEFTIPFVLKACVASESGWCVGMALHLQVVKLGYEPHVVVGNALVHFYVVLGWLDNAHQAFDEIPEKSVVSWNSMIAGYSQYSFPKVVFELFRTMREEGVEPDEVTFVSVLSVCSEAGEFNWGRAIHGFVVRLGVEIDTFVMNALMDMYAKCDNIDAARWVFKDMAMRNVVSWTTMVAAHVHHGMLDVARQIFEQMPERNIISWNTMIAGYCQGQLYTEGLKIFGQMWLSNSKPDEVTLSSVLAICSHIGDLRLGREAHVYICASNMKFTVALTNSLIDMYAKCGRIDIALHLFNSMRERSLVSWNVIISALAMHGHASAALDIFSEMQEQGVVPDDITFVGLLSACSHGGLLQQGRFFFKMMKTIYNLLPEIQHYACMVDLLGRGGYLEEAKELIDSMPMKPDIVVWGAFLGACRIHGNVDMGEQVIGPLLEVEQENGGLYVLLSNIYCEANWWEDVKKIRKLMKDKGIKKCKAVSLIEINGFVHEFTIEDKRHDISDDLYLLLDQLTDHMRSVDYFSTSPSSLSSFDLR</sequence>
<dbReference type="Pfam" id="PF13041">
    <property type="entry name" value="PPR_2"/>
    <property type="match status" value="4"/>
</dbReference>
<dbReference type="InterPro" id="IPR011990">
    <property type="entry name" value="TPR-like_helical_dom_sf"/>
</dbReference>
<feature type="repeat" description="PPR" evidence="2">
    <location>
        <begin position="442"/>
        <end position="476"/>
    </location>
</feature>
<evidence type="ECO:0000256" key="1">
    <source>
        <dbReference type="ARBA" id="ARBA00022737"/>
    </source>
</evidence>
<dbReference type="InterPro" id="IPR046848">
    <property type="entry name" value="E_motif"/>
</dbReference>
<dbReference type="InterPro" id="IPR046960">
    <property type="entry name" value="PPR_At4g14850-like_plant"/>
</dbReference>